<proteinExistence type="predicted"/>
<feature type="domain" description="Cysteine-rich CPCC" evidence="1">
    <location>
        <begin position="333"/>
        <end position="406"/>
    </location>
</feature>
<dbReference type="Gene3D" id="1.10.4080.10">
    <property type="entry name" value="ADP-ribosylation/Crystallin J1"/>
    <property type="match status" value="1"/>
</dbReference>
<name>A0ABV6XNP6_9ACTN</name>
<dbReference type="SUPFAM" id="SSF101478">
    <property type="entry name" value="ADP-ribosylglycohydrolase"/>
    <property type="match status" value="1"/>
</dbReference>
<evidence type="ECO:0000313" key="3">
    <source>
        <dbReference type="Proteomes" id="UP001592581"/>
    </source>
</evidence>
<dbReference type="PANTHER" id="PTHR16222">
    <property type="entry name" value="ADP-RIBOSYLGLYCOHYDROLASE"/>
    <property type="match status" value="1"/>
</dbReference>
<dbReference type="PANTHER" id="PTHR16222:SF12">
    <property type="entry name" value="ADP-RIBOSYLGLYCOHYDROLASE-RELATED"/>
    <property type="match status" value="1"/>
</dbReference>
<dbReference type="InterPro" id="IPR050792">
    <property type="entry name" value="ADP-ribosylglycohydrolase"/>
</dbReference>
<evidence type="ECO:0000313" key="2">
    <source>
        <dbReference type="EMBL" id="MFC1439708.1"/>
    </source>
</evidence>
<dbReference type="Proteomes" id="UP001592581">
    <property type="component" value="Unassembled WGS sequence"/>
</dbReference>
<sequence>MTPPPPSLPPPLPALPEALPADSVATSRDALNGLAVGDAFGAQFFVPENLPALREHRLPPGEWPWTDDTEMACSVHRAVLEHRTVDQDGLARSFAEHHDFDRGYGAAMNRTLRLIRQEGSDWRTLATGLFDGQGSWGNGAAMRVAPLGARYPDEPARAARQAALSAEVTHTHPEAGAGAVAVAVAAARAAHARTEPLTGTQLLDTVLQHTPPSRVREAAIEARALLDQPHAELAAHRLGNGRQVSAVDTVPFTLWCAARHLTNYQAALWACASVGGDVDTTCAIVGGVVAARVGTEGIPPEWRDQVETLPAWYFGHPGSWDTVHTTAIADRHACPCCGHLVHDEPSGSYEICPLCFWEDDPTQLRHPATALGANRLPLVEARRNVQRFGACDRRSLRFTRRPLADEPLDPHWHPIS</sequence>
<dbReference type="InterPro" id="IPR025983">
    <property type="entry name" value="Cys_rich_CPCC"/>
</dbReference>
<reference evidence="2 3" key="1">
    <citation type="submission" date="2024-06" db="EMBL/GenBank/DDBJ databases">
        <authorList>
            <person name="Lee S.D."/>
        </authorList>
    </citation>
    <scope>NUCLEOTIDE SEQUENCE [LARGE SCALE GENOMIC DNA]</scope>
    <source>
        <strain evidence="2 3">N1-10</strain>
    </source>
</reference>
<keyword evidence="3" id="KW-1185">Reference proteome</keyword>
<dbReference type="Pfam" id="PF14206">
    <property type="entry name" value="Cys_rich_CPCC"/>
    <property type="match status" value="1"/>
</dbReference>
<gene>
    <name evidence="2" type="ORF">ABUW04_15730</name>
</gene>
<protein>
    <submittedName>
        <fullName evidence="2">ADP-ribosylglycohydrolase family protein</fullName>
    </submittedName>
</protein>
<dbReference type="Pfam" id="PF03747">
    <property type="entry name" value="ADP_ribosyl_GH"/>
    <property type="match status" value="1"/>
</dbReference>
<dbReference type="InterPro" id="IPR036705">
    <property type="entry name" value="Ribosyl_crysJ1_sf"/>
</dbReference>
<accession>A0ABV6XNP6</accession>
<organism evidence="2 3">
    <name type="scientific">Streptacidiphilus jeojiensis</name>
    <dbReference type="NCBI Taxonomy" id="3229225"/>
    <lineage>
        <taxon>Bacteria</taxon>
        <taxon>Bacillati</taxon>
        <taxon>Actinomycetota</taxon>
        <taxon>Actinomycetes</taxon>
        <taxon>Kitasatosporales</taxon>
        <taxon>Streptomycetaceae</taxon>
        <taxon>Streptacidiphilus</taxon>
    </lineage>
</organism>
<comment type="caution">
    <text evidence="2">The sequence shown here is derived from an EMBL/GenBank/DDBJ whole genome shotgun (WGS) entry which is preliminary data.</text>
</comment>
<evidence type="ECO:0000259" key="1">
    <source>
        <dbReference type="Pfam" id="PF14206"/>
    </source>
</evidence>
<dbReference type="EMBL" id="JBEUKS010000005">
    <property type="protein sequence ID" value="MFC1439708.1"/>
    <property type="molecule type" value="Genomic_DNA"/>
</dbReference>
<dbReference type="RefSeq" id="WP_380565261.1">
    <property type="nucleotide sequence ID" value="NZ_JBEUKS010000005.1"/>
</dbReference>
<dbReference type="InterPro" id="IPR005502">
    <property type="entry name" value="Ribosyl_crysJ1"/>
</dbReference>